<organism evidence="3 4">
    <name type="scientific">Candidula unifasciata</name>
    <dbReference type="NCBI Taxonomy" id="100452"/>
    <lineage>
        <taxon>Eukaryota</taxon>
        <taxon>Metazoa</taxon>
        <taxon>Spiralia</taxon>
        <taxon>Lophotrochozoa</taxon>
        <taxon>Mollusca</taxon>
        <taxon>Gastropoda</taxon>
        <taxon>Heterobranchia</taxon>
        <taxon>Euthyneura</taxon>
        <taxon>Panpulmonata</taxon>
        <taxon>Eupulmonata</taxon>
        <taxon>Stylommatophora</taxon>
        <taxon>Helicina</taxon>
        <taxon>Helicoidea</taxon>
        <taxon>Geomitridae</taxon>
        <taxon>Candidula</taxon>
    </lineage>
</organism>
<dbReference type="GO" id="GO:0016020">
    <property type="term" value="C:membrane"/>
    <property type="evidence" value="ECO:0007669"/>
    <property type="project" value="InterPro"/>
</dbReference>
<feature type="region of interest" description="Disordered" evidence="1">
    <location>
        <begin position="48"/>
        <end position="78"/>
    </location>
</feature>
<keyword evidence="2" id="KW-0812">Transmembrane</keyword>
<reference evidence="3" key="1">
    <citation type="submission" date="2021-04" db="EMBL/GenBank/DDBJ databases">
        <authorList>
            <consortium name="Molecular Ecology Group"/>
        </authorList>
    </citation>
    <scope>NUCLEOTIDE SEQUENCE</scope>
</reference>
<evidence type="ECO:0000256" key="1">
    <source>
        <dbReference type="SAM" id="MobiDB-lite"/>
    </source>
</evidence>
<feature type="non-terminal residue" evidence="3">
    <location>
        <position position="201"/>
    </location>
</feature>
<keyword evidence="2" id="KW-0472">Membrane</keyword>
<dbReference type="OrthoDB" id="73653at2759"/>
<keyword evidence="4" id="KW-1185">Reference proteome</keyword>
<dbReference type="AlphaFoldDB" id="A0A8S3ZTR8"/>
<accession>A0A8S3ZTR8</accession>
<sequence length="201" mass="22429">MSGSMGKWKLRNMGPSYDLASTSPEPIPTLNVVSRSELNLRAPYMRTGGRSPYFHAQRDKARASSEDDSGRAYSDDGGRHNAHVLSNIGVDYMRINGAIGTFRQLQKPTSMQSLPTSSKFSYTEESGQALVVGSDFQKLTDERLFQQKPRQKPSVGYRLGKRRSLYQKRKQISDYCLVFGMIGIGVMVLETELSMAGIFSK</sequence>
<evidence type="ECO:0000256" key="2">
    <source>
        <dbReference type="SAM" id="Phobius"/>
    </source>
</evidence>
<evidence type="ECO:0000313" key="3">
    <source>
        <dbReference type="EMBL" id="CAG5132704.1"/>
    </source>
</evidence>
<keyword evidence="2" id="KW-1133">Transmembrane helix</keyword>
<protein>
    <submittedName>
        <fullName evidence="3">Uncharacterized protein</fullName>
    </submittedName>
</protein>
<dbReference type="PANTHER" id="PTHR10153">
    <property type="entry name" value="SMALL CONDUCTANCE CALCIUM-ACTIVATED POTASSIUM CHANNEL"/>
    <property type="match status" value="1"/>
</dbReference>
<name>A0A8S3ZTR8_9EUPU</name>
<feature type="compositionally biased region" description="Basic and acidic residues" evidence="1">
    <location>
        <begin position="56"/>
        <end position="78"/>
    </location>
</feature>
<dbReference type="Pfam" id="PF03530">
    <property type="entry name" value="SK_channel"/>
    <property type="match status" value="1"/>
</dbReference>
<evidence type="ECO:0000313" key="4">
    <source>
        <dbReference type="Proteomes" id="UP000678393"/>
    </source>
</evidence>
<gene>
    <name evidence="3" type="ORF">CUNI_LOCUS18262</name>
</gene>
<feature type="transmembrane region" description="Helical" evidence="2">
    <location>
        <begin position="172"/>
        <end position="189"/>
    </location>
</feature>
<dbReference type="GO" id="GO:0016286">
    <property type="term" value="F:small conductance calcium-activated potassium channel activity"/>
    <property type="evidence" value="ECO:0007669"/>
    <property type="project" value="InterPro"/>
</dbReference>
<comment type="caution">
    <text evidence="3">The sequence shown here is derived from an EMBL/GenBank/DDBJ whole genome shotgun (WGS) entry which is preliminary data.</text>
</comment>
<dbReference type="EMBL" id="CAJHNH020005580">
    <property type="protein sequence ID" value="CAG5132704.1"/>
    <property type="molecule type" value="Genomic_DNA"/>
</dbReference>
<dbReference type="Proteomes" id="UP000678393">
    <property type="component" value="Unassembled WGS sequence"/>
</dbReference>
<proteinExistence type="predicted"/>
<dbReference type="InterPro" id="IPR015449">
    <property type="entry name" value="K_chnl_Ca-activ_SK"/>
</dbReference>